<dbReference type="PANTHER" id="PTHR43747:SF1">
    <property type="entry name" value="SLR1998 PROTEIN"/>
    <property type="match status" value="1"/>
</dbReference>
<accession>A0A1N7S7J4</accession>
<proteinExistence type="predicted"/>
<keyword evidence="2" id="KW-1185">Reference proteome</keyword>
<dbReference type="SUPFAM" id="SSF51905">
    <property type="entry name" value="FAD/NAD(P)-binding domain"/>
    <property type="match status" value="1"/>
</dbReference>
<dbReference type="Proteomes" id="UP000187012">
    <property type="component" value="Unassembled WGS sequence"/>
</dbReference>
<dbReference type="STRING" id="1247936.BN2475_420028"/>
<protein>
    <submittedName>
        <fullName evidence="1">Glucose-inhibited division protein A</fullName>
    </submittedName>
</protein>
<organism evidence="1 2">
    <name type="scientific">Paraburkholderia ribeironis</name>
    <dbReference type="NCBI Taxonomy" id="1247936"/>
    <lineage>
        <taxon>Bacteria</taxon>
        <taxon>Pseudomonadati</taxon>
        <taxon>Pseudomonadota</taxon>
        <taxon>Betaproteobacteria</taxon>
        <taxon>Burkholderiales</taxon>
        <taxon>Burkholderiaceae</taxon>
        <taxon>Paraburkholderia</taxon>
    </lineage>
</organism>
<dbReference type="Pfam" id="PF05834">
    <property type="entry name" value="Lycopene_cycl"/>
    <property type="match status" value="1"/>
</dbReference>
<dbReference type="Gene3D" id="3.50.50.60">
    <property type="entry name" value="FAD/NAD(P)-binding domain"/>
    <property type="match status" value="1"/>
</dbReference>
<dbReference type="Gene3D" id="3.30.9.100">
    <property type="match status" value="1"/>
</dbReference>
<dbReference type="AlphaFoldDB" id="A0A1N7S7J4"/>
<evidence type="ECO:0000313" key="2">
    <source>
        <dbReference type="Proteomes" id="UP000187012"/>
    </source>
</evidence>
<sequence>MGGGPAGCATAIALARRGLAVTVLERSCYDTRRIGETLPPECRVPLAALDSLQRFETDTHLPSSGIASVWGEEGLYQNDFIFNPYGHGWHLDRCRFDAMLARRAADAGVHVLLASTARHCRADANGVEIEAQRAGDRPITLRSRFVVDATGRGASPLPGRQRRIVYDKLVGLVGFVIPPCGQRNARTLLEAVCEGWWYSALLPGNRRAVAYMTDGDQLKRHCHDLLRFFVARLNEAPHTCGQVGIPSDVESLHLLAASTYRHTSIHGERWLRVGDSACAYDPLSSSGVLKALQSGLDAAAAIESSLGGDAGALAHYAARVEQRFSAYLGMRAYYYGREMRWPASLFWQRRH</sequence>
<reference evidence="1 2" key="1">
    <citation type="submission" date="2016-12" db="EMBL/GenBank/DDBJ databases">
        <authorList>
            <person name="Song W.-J."/>
            <person name="Kurnit D.M."/>
        </authorList>
    </citation>
    <scope>NUCLEOTIDE SEQUENCE [LARGE SCALE GENOMIC DNA]</scope>
    <source>
        <strain evidence="1 2">STM7296</strain>
    </source>
</reference>
<dbReference type="InterPro" id="IPR036188">
    <property type="entry name" value="FAD/NAD-bd_sf"/>
</dbReference>
<dbReference type="InterPro" id="IPR050816">
    <property type="entry name" value="Flavin-dep_Halogenase_NPB"/>
</dbReference>
<dbReference type="PANTHER" id="PTHR43747">
    <property type="entry name" value="FAD-BINDING PROTEIN"/>
    <property type="match status" value="1"/>
</dbReference>
<name>A0A1N7S7J4_9BURK</name>
<dbReference type="EMBL" id="CYGX02000042">
    <property type="protein sequence ID" value="SIT43271.1"/>
    <property type="molecule type" value="Genomic_DNA"/>
</dbReference>
<evidence type="ECO:0000313" key="1">
    <source>
        <dbReference type="EMBL" id="SIT43271.1"/>
    </source>
</evidence>
<gene>
    <name evidence="1" type="ORF">BN2475_420028</name>
</gene>